<dbReference type="EMBL" id="JBHTIH010000007">
    <property type="protein sequence ID" value="MFD0740131.1"/>
    <property type="molecule type" value="Genomic_DNA"/>
</dbReference>
<evidence type="ECO:0000313" key="3">
    <source>
        <dbReference type="Proteomes" id="UP001597090"/>
    </source>
</evidence>
<dbReference type="SMART" id="SM00052">
    <property type="entry name" value="EAL"/>
    <property type="match status" value="1"/>
</dbReference>
<accession>A0ABW2YQ35</accession>
<protein>
    <submittedName>
        <fullName evidence="2">EAL domain-containing protein</fullName>
    </submittedName>
</protein>
<dbReference type="CDD" id="cd01948">
    <property type="entry name" value="EAL"/>
    <property type="match status" value="1"/>
</dbReference>
<dbReference type="RefSeq" id="WP_386813216.1">
    <property type="nucleotide sequence ID" value="NZ_JBHTIH010000007.1"/>
</dbReference>
<reference evidence="3" key="1">
    <citation type="journal article" date="2019" name="Int. J. Syst. Evol. Microbiol.">
        <title>The Global Catalogue of Microorganisms (GCM) 10K type strain sequencing project: providing services to taxonomists for standard genome sequencing and annotation.</title>
        <authorList>
            <consortium name="The Broad Institute Genomics Platform"/>
            <consortium name="The Broad Institute Genome Sequencing Center for Infectious Disease"/>
            <person name="Wu L."/>
            <person name="Ma J."/>
        </authorList>
    </citation>
    <scope>NUCLEOTIDE SEQUENCE [LARGE SCALE GENOMIC DNA]</scope>
    <source>
        <strain evidence="3">CCUG 55491</strain>
    </source>
</reference>
<sequence>MFLTTFFGEGNSPNPCAACQGDDRLGFDVRMAFQPIVDASTRSIYAYEALVRGMDGEGAGEVIARLKPDQLYRFDQTCRVKAIATAARLGMTQRLAINFMPNAVYEPATCIRLTLAAASMCGFATEQLIFEVTESERVHDIPHLVRILEDYQGRGFMTAIDDFGAGYSSLNLLADFQPDIVKLDMALIRGIDRHPVRRAITRGTVTTCRELGCTVLAEGVETVEEYQTLRAMGITLFQGYLFATPALEALPTVDGALWELLESGVATAGSAPP</sequence>
<feature type="domain" description="EAL" evidence="1">
    <location>
        <begin position="11"/>
        <end position="259"/>
    </location>
</feature>
<comment type="caution">
    <text evidence="2">The sequence shown here is derived from an EMBL/GenBank/DDBJ whole genome shotgun (WGS) entry which is preliminary data.</text>
</comment>
<dbReference type="PANTHER" id="PTHR33121">
    <property type="entry name" value="CYCLIC DI-GMP PHOSPHODIESTERASE PDEF"/>
    <property type="match status" value="1"/>
</dbReference>
<dbReference type="Gene3D" id="3.20.20.450">
    <property type="entry name" value="EAL domain"/>
    <property type="match status" value="1"/>
</dbReference>
<name>A0ABW2YQ35_9GAMM</name>
<dbReference type="Pfam" id="PF00563">
    <property type="entry name" value="EAL"/>
    <property type="match status" value="1"/>
</dbReference>
<evidence type="ECO:0000259" key="1">
    <source>
        <dbReference type="PROSITE" id="PS50883"/>
    </source>
</evidence>
<organism evidence="2 3">
    <name type="scientific">Lysobacter koreensis</name>
    <dbReference type="NCBI Taxonomy" id="266122"/>
    <lineage>
        <taxon>Bacteria</taxon>
        <taxon>Pseudomonadati</taxon>
        <taxon>Pseudomonadota</taxon>
        <taxon>Gammaproteobacteria</taxon>
        <taxon>Lysobacterales</taxon>
        <taxon>Lysobacteraceae</taxon>
        <taxon>Lysobacter</taxon>
    </lineage>
</organism>
<proteinExistence type="predicted"/>
<dbReference type="PANTHER" id="PTHR33121:SF15">
    <property type="entry name" value="BLUE LIGHT- AND TEMPERATURE-REGULATED ANTIREPRESSOR BLUF"/>
    <property type="match status" value="1"/>
</dbReference>
<dbReference type="PROSITE" id="PS50883">
    <property type="entry name" value="EAL"/>
    <property type="match status" value="1"/>
</dbReference>
<dbReference type="Proteomes" id="UP001597090">
    <property type="component" value="Unassembled WGS sequence"/>
</dbReference>
<dbReference type="InterPro" id="IPR001633">
    <property type="entry name" value="EAL_dom"/>
</dbReference>
<gene>
    <name evidence="2" type="ORF">ACFQZQ_12680</name>
</gene>
<evidence type="ECO:0000313" key="2">
    <source>
        <dbReference type="EMBL" id="MFD0740131.1"/>
    </source>
</evidence>
<dbReference type="SUPFAM" id="SSF141868">
    <property type="entry name" value="EAL domain-like"/>
    <property type="match status" value="1"/>
</dbReference>
<dbReference type="InterPro" id="IPR050706">
    <property type="entry name" value="Cyclic-di-GMP_PDE-like"/>
</dbReference>
<dbReference type="InterPro" id="IPR035919">
    <property type="entry name" value="EAL_sf"/>
</dbReference>
<keyword evidence="3" id="KW-1185">Reference proteome</keyword>